<protein>
    <submittedName>
        <fullName evidence="1">Uncharacterized protein</fullName>
    </submittedName>
</protein>
<accession>A0A4R9K366</accession>
<dbReference type="EMBL" id="RQGD01000031">
    <property type="protein sequence ID" value="TGL58687.1"/>
    <property type="molecule type" value="Genomic_DNA"/>
</dbReference>
<evidence type="ECO:0000313" key="2">
    <source>
        <dbReference type="Proteomes" id="UP000297693"/>
    </source>
</evidence>
<sequence>MVKFKTNLQVIRNEILELQSQVQKDSYYKSIPSIQKREKTGGYYFHATDDIPEVRKLFFDYIKKLDLSFEAVVARKITEIFVAKHNRKEDEFYADLLSHLLKNKLESEENLVLAIASRGKSTRNHNLENALIKAKSSFFKKNSPLTADNVIKVDEYKRSWPPRPIFKSKRD</sequence>
<dbReference type="Proteomes" id="UP000297693">
    <property type="component" value="Unassembled WGS sequence"/>
</dbReference>
<gene>
    <name evidence="1" type="ORF">EHQ58_10240</name>
</gene>
<name>A0A4R9K366_9LEPT</name>
<reference evidence="1" key="1">
    <citation type="journal article" date="2019" name="PLoS Negl. Trop. Dis.">
        <title>Revisiting the worldwide diversity of Leptospira species in the environment.</title>
        <authorList>
            <person name="Vincent A.T."/>
            <person name="Schiettekatte O."/>
            <person name="Bourhy P."/>
            <person name="Veyrier F.J."/>
            <person name="Picardeau M."/>
        </authorList>
    </citation>
    <scope>NUCLEOTIDE SEQUENCE [LARGE SCALE GENOMIC DNA]</scope>
    <source>
        <strain evidence="1">201702476</strain>
    </source>
</reference>
<proteinExistence type="predicted"/>
<organism evidence="1 2">
    <name type="scientific">Leptospira ognonensis</name>
    <dbReference type="NCBI Taxonomy" id="2484945"/>
    <lineage>
        <taxon>Bacteria</taxon>
        <taxon>Pseudomonadati</taxon>
        <taxon>Spirochaetota</taxon>
        <taxon>Spirochaetia</taxon>
        <taxon>Leptospirales</taxon>
        <taxon>Leptospiraceae</taxon>
        <taxon>Leptospira</taxon>
    </lineage>
</organism>
<dbReference type="OrthoDB" id="277376at2"/>
<keyword evidence="2" id="KW-1185">Reference proteome</keyword>
<dbReference type="RefSeq" id="WP_135623808.1">
    <property type="nucleotide sequence ID" value="NZ_RQGD01000031.1"/>
</dbReference>
<dbReference type="AlphaFoldDB" id="A0A4R9K366"/>
<comment type="caution">
    <text evidence="1">The sequence shown here is derived from an EMBL/GenBank/DDBJ whole genome shotgun (WGS) entry which is preliminary data.</text>
</comment>
<evidence type="ECO:0000313" key="1">
    <source>
        <dbReference type="EMBL" id="TGL58687.1"/>
    </source>
</evidence>